<evidence type="ECO:0000313" key="1">
    <source>
        <dbReference type="EMBL" id="MBC2473637.1"/>
    </source>
</evidence>
<dbReference type="RefSeq" id="WP_171779805.1">
    <property type="nucleotide sequence ID" value="NZ_JABAGV010000004.1"/>
</dbReference>
<comment type="caution">
    <text evidence="1">The sequence shown here is derived from an EMBL/GenBank/DDBJ whole genome shotgun (WGS) entry which is preliminary data.</text>
</comment>
<accession>A0AAW3W415</accession>
<reference evidence="1" key="2">
    <citation type="journal article" date="2022" name="Nat. Biotechnol.">
        <title>Carbon-negative production of acetone and isopropanol by gas fermentation at industrial pilot scale.</title>
        <authorList>
            <person name="Liew F.E."/>
            <person name="Nogle R."/>
            <person name="Abdalla T."/>
            <person name="Rasor B.J."/>
            <person name="Canter C."/>
            <person name="Jensen R.O."/>
            <person name="Wang L."/>
            <person name="Strutz J."/>
            <person name="Chirania P."/>
            <person name="De Tissera S."/>
            <person name="Mueller A.P."/>
            <person name="Ruan Z."/>
            <person name="Gao A."/>
            <person name="Tran L."/>
            <person name="Engle N.L."/>
            <person name="Bromley J.C."/>
            <person name="Daniell J."/>
            <person name="Conrado R."/>
            <person name="Tschaplinski T.J."/>
            <person name="Giannone R.J."/>
            <person name="Hettich R.L."/>
            <person name="Karim A.S."/>
            <person name="Simpson S.D."/>
            <person name="Brown S.D."/>
            <person name="Leang C."/>
            <person name="Jewett M.C."/>
            <person name="Kopke M."/>
        </authorList>
    </citation>
    <scope>NUCLEOTIDE SEQUENCE</scope>
    <source>
        <strain evidence="1">DJ015</strain>
    </source>
</reference>
<dbReference type="AlphaFoldDB" id="A0AAW3W415"/>
<dbReference type="Proteomes" id="UP001194098">
    <property type="component" value="Unassembled WGS sequence"/>
</dbReference>
<protein>
    <submittedName>
        <fullName evidence="1">Uncharacterized protein</fullName>
    </submittedName>
</protein>
<dbReference type="EMBL" id="JABAGV010000004">
    <property type="protein sequence ID" value="MBC2473637.1"/>
    <property type="molecule type" value="Genomic_DNA"/>
</dbReference>
<organism evidence="1 2">
    <name type="scientific">Clostridium beijerinckii</name>
    <name type="common">Clostridium MP</name>
    <dbReference type="NCBI Taxonomy" id="1520"/>
    <lineage>
        <taxon>Bacteria</taxon>
        <taxon>Bacillati</taxon>
        <taxon>Bacillota</taxon>
        <taxon>Clostridia</taxon>
        <taxon>Eubacteriales</taxon>
        <taxon>Clostridiaceae</taxon>
        <taxon>Clostridium</taxon>
    </lineage>
</organism>
<reference evidence="1" key="1">
    <citation type="submission" date="2020-04" db="EMBL/GenBank/DDBJ databases">
        <authorList>
            <person name="Brown S."/>
        </authorList>
    </citation>
    <scope>NUCLEOTIDE SEQUENCE</scope>
    <source>
        <strain evidence="1">DJ015</strain>
    </source>
</reference>
<name>A0AAW3W415_CLOBE</name>
<gene>
    <name evidence="1" type="ORF">HGI39_02745</name>
</gene>
<sequence length="136" mass="15944">MNKTDAVNLLSYHSCRSDDVQNTKWINGFLGNLLQFEGILNEDNFIEIMKCLEILFDEFSKEKIDYKLMGDVVAIIHLGRRWTEKSENLEPNGLFSNEQEKQVGVWISIIENTVFNLLQGNIDEAFREYNDYMRAR</sequence>
<proteinExistence type="predicted"/>
<evidence type="ECO:0000313" key="2">
    <source>
        <dbReference type="Proteomes" id="UP001194098"/>
    </source>
</evidence>